<accession>A0AAF5DKM3</accession>
<keyword evidence="1" id="KW-0472">Membrane</keyword>
<protein>
    <submittedName>
        <fullName evidence="3">MARVEL domain-containing protein</fullName>
    </submittedName>
</protein>
<feature type="transmembrane region" description="Helical" evidence="1">
    <location>
        <begin position="39"/>
        <end position="64"/>
    </location>
</feature>
<dbReference type="Proteomes" id="UP000035681">
    <property type="component" value="Unplaced"/>
</dbReference>
<feature type="transmembrane region" description="Helical" evidence="1">
    <location>
        <begin position="100"/>
        <end position="118"/>
    </location>
</feature>
<feature type="transmembrane region" description="Helical" evidence="1">
    <location>
        <begin position="229"/>
        <end position="247"/>
    </location>
</feature>
<evidence type="ECO:0000313" key="3">
    <source>
        <dbReference type="WBParaSite" id="TCONS_00013455.p1"/>
    </source>
</evidence>
<keyword evidence="2" id="KW-1185">Reference proteome</keyword>
<dbReference type="AlphaFoldDB" id="A0AAF5DKM3"/>
<evidence type="ECO:0000313" key="2">
    <source>
        <dbReference type="Proteomes" id="UP000035681"/>
    </source>
</evidence>
<reference evidence="3" key="1">
    <citation type="submission" date="2024-02" db="UniProtKB">
        <authorList>
            <consortium name="WormBaseParasite"/>
        </authorList>
    </citation>
    <scope>IDENTIFICATION</scope>
</reference>
<feature type="transmembrane region" description="Helical" evidence="1">
    <location>
        <begin position="76"/>
        <end position="94"/>
    </location>
</feature>
<name>A0AAF5DKM3_STRER</name>
<dbReference type="WBParaSite" id="TCONS_00013455.p1">
    <property type="protein sequence ID" value="TCONS_00013455.p1"/>
    <property type="gene ID" value="XLOC_008104"/>
</dbReference>
<feature type="transmembrane region" description="Helical" evidence="1">
    <location>
        <begin position="171"/>
        <end position="193"/>
    </location>
</feature>
<keyword evidence="1" id="KW-1133">Transmembrane helix</keyword>
<evidence type="ECO:0000256" key="1">
    <source>
        <dbReference type="SAM" id="Phobius"/>
    </source>
</evidence>
<feature type="transmembrane region" description="Helical" evidence="1">
    <location>
        <begin position="200"/>
        <end position="223"/>
    </location>
</feature>
<organism evidence="2 3">
    <name type="scientific">Strongyloides stercoralis</name>
    <name type="common">Threadworm</name>
    <dbReference type="NCBI Taxonomy" id="6248"/>
    <lineage>
        <taxon>Eukaryota</taxon>
        <taxon>Metazoa</taxon>
        <taxon>Ecdysozoa</taxon>
        <taxon>Nematoda</taxon>
        <taxon>Chromadorea</taxon>
        <taxon>Rhabditida</taxon>
        <taxon>Tylenchina</taxon>
        <taxon>Panagrolaimomorpha</taxon>
        <taxon>Strongyloidoidea</taxon>
        <taxon>Strongyloididae</taxon>
        <taxon>Strongyloides</taxon>
    </lineage>
</organism>
<keyword evidence="1" id="KW-0812">Transmembrane</keyword>
<feature type="transmembrane region" description="Helical" evidence="1">
    <location>
        <begin position="130"/>
        <end position="151"/>
    </location>
</feature>
<sequence>FKAVLVTELIILIAGETGIAMLHGWTEGVIYALQMYYTPMWLCACLMVLLLLLIISLVLVFICLHFNRPSIIYSHVAFLVLAWPISIALTSAGIATGTPLLVGICFLLYFSTLLSANLQDIRINQESTLNCKAAAALLTLIQFITSTIQVLDISLNLIFKIHLFIHYEILISMFTLWTLSMIWLIFTVLMFAGIIFNNDILILSFILFNIIFTFISFGLLILLIVEKSYIYSIFYLLFIFIVVLLTINYSWSFFNKLCNENII</sequence>
<proteinExistence type="predicted"/>